<dbReference type="AlphaFoldDB" id="A0A2H3CHD6"/>
<sequence length="64" mass="6806">MAEDSSQRLDSMQPGVNSGSSSAGESKSCYLHTHRSATCSSALTTKHEIETPTDDAVTKAYKTI</sequence>
<name>A0A2H3CHD6_9AGAR</name>
<gene>
    <name evidence="2" type="ORF">ARMSODRAFT_947935</name>
</gene>
<feature type="compositionally biased region" description="Low complexity" evidence="1">
    <location>
        <begin position="15"/>
        <end position="27"/>
    </location>
</feature>
<keyword evidence="3" id="KW-1185">Reference proteome</keyword>
<feature type="non-terminal residue" evidence="2">
    <location>
        <position position="64"/>
    </location>
</feature>
<protein>
    <submittedName>
        <fullName evidence="2">Uncharacterized protein</fullName>
    </submittedName>
</protein>
<feature type="region of interest" description="Disordered" evidence="1">
    <location>
        <begin position="1"/>
        <end position="27"/>
    </location>
</feature>
<reference evidence="3" key="1">
    <citation type="journal article" date="2017" name="Nat. Ecol. Evol.">
        <title>Genome expansion and lineage-specific genetic innovations in the forest pathogenic fungi Armillaria.</title>
        <authorList>
            <person name="Sipos G."/>
            <person name="Prasanna A.N."/>
            <person name="Walter M.C."/>
            <person name="O'Connor E."/>
            <person name="Balint B."/>
            <person name="Krizsan K."/>
            <person name="Kiss B."/>
            <person name="Hess J."/>
            <person name="Varga T."/>
            <person name="Slot J."/>
            <person name="Riley R."/>
            <person name="Boka B."/>
            <person name="Rigling D."/>
            <person name="Barry K."/>
            <person name="Lee J."/>
            <person name="Mihaltcheva S."/>
            <person name="LaButti K."/>
            <person name="Lipzen A."/>
            <person name="Waldron R."/>
            <person name="Moloney N.M."/>
            <person name="Sperisen C."/>
            <person name="Kredics L."/>
            <person name="Vagvoelgyi C."/>
            <person name="Patrignani A."/>
            <person name="Fitzpatrick D."/>
            <person name="Nagy I."/>
            <person name="Doyle S."/>
            <person name="Anderson J.B."/>
            <person name="Grigoriev I.V."/>
            <person name="Gueldener U."/>
            <person name="Muensterkoetter M."/>
            <person name="Nagy L.G."/>
        </authorList>
    </citation>
    <scope>NUCLEOTIDE SEQUENCE [LARGE SCALE GENOMIC DNA]</scope>
    <source>
        <strain evidence="3">28-4</strain>
    </source>
</reference>
<evidence type="ECO:0000256" key="1">
    <source>
        <dbReference type="SAM" id="MobiDB-lite"/>
    </source>
</evidence>
<dbReference type="EMBL" id="KZ293416">
    <property type="protein sequence ID" value="PBK76187.1"/>
    <property type="molecule type" value="Genomic_DNA"/>
</dbReference>
<organism evidence="2 3">
    <name type="scientific">Armillaria solidipes</name>
    <dbReference type="NCBI Taxonomy" id="1076256"/>
    <lineage>
        <taxon>Eukaryota</taxon>
        <taxon>Fungi</taxon>
        <taxon>Dikarya</taxon>
        <taxon>Basidiomycota</taxon>
        <taxon>Agaricomycotina</taxon>
        <taxon>Agaricomycetes</taxon>
        <taxon>Agaricomycetidae</taxon>
        <taxon>Agaricales</taxon>
        <taxon>Marasmiineae</taxon>
        <taxon>Physalacriaceae</taxon>
        <taxon>Armillaria</taxon>
    </lineage>
</organism>
<dbReference type="Proteomes" id="UP000218334">
    <property type="component" value="Unassembled WGS sequence"/>
</dbReference>
<proteinExistence type="predicted"/>
<evidence type="ECO:0000313" key="3">
    <source>
        <dbReference type="Proteomes" id="UP000218334"/>
    </source>
</evidence>
<accession>A0A2H3CHD6</accession>
<evidence type="ECO:0000313" key="2">
    <source>
        <dbReference type="EMBL" id="PBK76187.1"/>
    </source>
</evidence>